<dbReference type="InterPro" id="IPR039420">
    <property type="entry name" value="WalR-like"/>
</dbReference>
<dbReference type="PROSITE" id="PS50043">
    <property type="entry name" value="HTH_LUXR_2"/>
    <property type="match status" value="1"/>
</dbReference>
<gene>
    <name evidence="8" type="ORF">PX52LOC_07594</name>
</gene>
<dbReference type="GO" id="GO:0000160">
    <property type="term" value="P:phosphorelay signal transduction system"/>
    <property type="evidence" value="ECO:0007669"/>
    <property type="project" value="InterPro"/>
</dbReference>
<dbReference type="InterPro" id="IPR016032">
    <property type="entry name" value="Sig_transdc_resp-reg_C-effctor"/>
</dbReference>
<dbReference type="InterPro" id="IPR001789">
    <property type="entry name" value="Sig_transdc_resp-reg_receiver"/>
</dbReference>
<proteinExistence type="predicted"/>
<keyword evidence="4" id="KW-0804">Transcription</keyword>
<organism evidence="8 9">
    <name type="scientific">Limnoglobus roseus</name>
    <dbReference type="NCBI Taxonomy" id="2598579"/>
    <lineage>
        <taxon>Bacteria</taxon>
        <taxon>Pseudomonadati</taxon>
        <taxon>Planctomycetota</taxon>
        <taxon>Planctomycetia</taxon>
        <taxon>Gemmatales</taxon>
        <taxon>Gemmataceae</taxon>
        <taxon>Limnoglobus</taxon>
    </lineage>
</organism>
<dbReference type="KEGG" id="lrs:PX52LOC_07594"/>
<keyword evidence="9" id="KW-1185">Reference proteome</keyword>
<evidence type="ECO:0000313" key="9">
    <source>
        <dbReference type="Proteomes" id="UP000324974"/>
    </source>
</evidence>
<dbReference type="SMART" id="SM00421">
    <property type="entry name" value="HTH_LUXR"/>
    <property type="match status" value="1"/>
</dbReference>
<dbReference type="Gene3D" id="3.40.50.2300">
    <property type="match status" value="1"/>
</dbReference>
<evidence type="ECO:0000313" key="8">
    <source>
        <dbReference type="EMBL" id="QEL20492.1"/>
    </source>
</evidence>
<dbReference type="RefSeq" id="WP_178132599.1">
    <property type="nucleotide sequence ID" value="NZ_CP042425.1"/>
</dbReference>
<dbReference type="EMBL" id="CP042425">
    <property type="protein sequence ID" value="QEL20492.1"/>
    <property type="molecule type" value="Genomic_DNA"/>
</dbReference>
<dbReference type="InterPro" id="IPR000792">
    <property type="entry name" value="Tscrpt_reg_LuxR_C"/>
</dbReference>
<dbReference type="Proteomes" id="UP000324974">
    <property type="component" value="Chromosome"/>
</dbReference>
<dbReference type="SUPFAM" id="SSF52172">
    <property type="entry name" value="CheY-like"/>
    <property type="match status" value="1"/>
</dbReference>
<dbReference type="InterPro" id="IPR058245">
    <property type="entry name" value="NreC/VraR/RcsB-like_REC"/>
</dbReference>
<dbReference type="PANTHER" id="PTHR43214">
    <property type="entry name" value="TWO-COMPONENT RESPONSE REGULATOR"/>
    <property type="match status" value="1"/>
</dbReference>
<name>A0A5C1AS11_9BACT</name>
<evidence type="ECO:0000256" key="3">
    <source>
        <dbReference type="ARBA" id="ARBA00023125"/>
    </source>
</evidence>
<dbReference type="SMART" id="SM00448">
    <property type="entry name" value="REC"/>
    <property type="match status" value="1"/>
</dbReference>
<feature type="domain" description="HTH luxR-type" evidence="6">
    <location>
        <begin position="146"/>
        <end position="211"/>
    </location>
</feature>
<dbReference type="CDD" id="cd17535">
    <property type="entry name" value="REC_NarL-like"/>
    <property type="match status" value="1"/>
</dbReference>
<evidence type="ECO:0000259" key="7">
    <source>
        <dbReference type="PROSITE" id="PS50110"/>
    </source>
</evidence>
<evidence type="ECO:0000256" key="2">
    <source>
        <dbReference type="ARBA" id="ARBA00023015"/>
    </source>
</evidence>
<dbReference type="GO" id="GO:0006355">
    <property type="term" value="P:regulation of DNA-templated transcription"/>
    <property type="evidence" value="ECO:0007669"/>
    <property type="project" value="InterPro"/>
</dbReference>
<dbReference type="SUPFAM" id="SSF46894">
    <property type="entry name" value="C-terminal effector domain of the bipartite response regulators"/>
    <property type="match status" value="1"/>
</dbReference>
<keyword evidence="3 8" id="KW-0238">DNA-binding</keyword>
<dbReference type="Pfam" id="PF00072">
    <property type="entry name" value="Response_reg"/>
    <property type="match status" value="1"/>
</dbReference>
<reference evidence="9" key="1">
    <citation type="submission" date="2019-08" db="EMBL/GenBank/DDBJ databases">
        <title>Limnoglobus roseus gen. nov., sp. nov., a novel freshwater planctomycete with a giant genome from the family Gemmataceae.</title>
        <authorList>
            <person name="Kulichevskaya I.S."/>
            <person name="Naumoff D.G."/>
            <person name="Miroshnikov K."/>
            <person name="Ivanova A."/>
            <person name="Philippov D.A."/>
            <person name="Hakobyan A."/>
            <person name="Rijpstra I.C."/>
            <person name="Sinninghe Damste J.S."/>
            <person name="Liesack W."/>
            <person name="Dedysh S.N."/>
        </authorList>
    </citation>
    <scope>NUCLEOTIDE SEQUENCE [LARGE SCALE GENOMIC DNA]</scope>
    <source>
        <strain evidence="9">PX52</strain>
    </source>
</reference>
<dbReference type="PANTHER" id="PTHR43214:SF41">
    <property type="entry name" value="NITRATE_NITRITE RESPONSE REGULATOR PROTEIN NARP"/>
    <property type="match status" value="1"/>
</dbReference>
<feature type="modified residue" description="4-aspartylphosphate" evidence="5">
    <location>
        <position position="56"/>
    </location>
</feature>
<protein>
    <submittedName>
        <fullName evidence="8">DNA-binding response regulator</fullName>
    </submittedName>
</protein>
<dbReference type="CDD" id="cd06170">
    <property type="entry name" value="LuxR_C_like"/>
    <property type="match status" value="1"/>
</dbReference>
<dbReference type="GO" id="GO:0003677">
    <property type="term" value="F:DNA binding"/>
    <property type="evidence" value="ECO:0007669"/>
    <property type="project" value="UniProtKB-KW"/>
</dbReference>
<dbReference type="PROSITE" id="PS00622">
    <property type="entry name" value="HTH_LUXR_1"/>
    <property type="match status" value="1"/>
</dbReference>
<dbReference type="Pfam" id="PF00196">
    <property type="entry name" value="GerE"/>
    <property type="match status" value="1"/>
</dbReference>
<feature type="domain" description="Response regulatory" evidence="7">
    <location>
        <begin position="5"/>
        <end position="121"/>
    </location>
</feature>
<keyword evidence="2" id="KW-0805">Transcription regulation</keyword>
<dbReference type="PRINTS" id="PR00038">
    <property type="entry name" value="HTHLUXR"/>
</dbReference>
<evidence type="ECO:0000259" key="6">
    <source>
        <dbReference type="PROSITE" id="PS50043"/>
    </source>
</evidence>
<accession>A0A5C1AS11</accession>
<evidence type="ECO:0000256" key="4">
    <source>
        <dbReference type="ARBA" id="ARBA00023163"/>
    </source>
</evidence>
<dbReference type="AlphaFoldDB" id="A0A5C1AS11"/>
<evidence type="ECO:0000256" key="1">
    <source>
        <dbReference type="ARBA" id="ARBA00022553"/>
    </source>
</evidence>
<dbReference type="InterPro" id="IPR011006">
    <property type="entry name" value="CheY-like_superfamily"/>
</dbReference>
<dbReference type="PROSITE" id="PS50110">
    <property type="entry name" value="RESPONSE_REGULATORY"/>
    <property type="match status" value="1"/>
</dbReference>
<keyword evidence="1 5" id="KW-0597">Phosphoprotein</keyword>
<evidence type="ECO:0000256" key="5">
    <source>
        <dbReference type="PROSITE-ProRule" id="PRU00169"/>
    </source>
</evidence>
<sequence length="216" mass="23038">MAKIRVYLADDHAVVREGLKVLINAQADMTVVGEAANGLLACEQIPALLPDVVVMDVTMPALTGSQATTRIRRECPTARVLALTLHEDKGYIRQLLAAGAVGYVLKRAAPEELIHAIRAVAAGGTYLDPSMAGKVVGGFVRQPANVDLPHGSLSEREAAVAHQTAAGHSNKEIAARLELSVKTVETYRARAMEKLGLQSRADLVRYAVQQGWLQGG</sequence>